<dbReference type="PANTHER" id="PTHR30061">
    <property type="entry name" value="MALTOSE-BINDING PERIPLASMIC PROTEIN"/>
    <property type="match status" value="1"/>
</dbReference>
<evidence type="ECO:0000256" key="2">
    <source>
        <dbReference type="ARBA" id="ARBA00022448"/>
    </source>
</evidence>
<evidence type="ECO:0000256" key="5">
    <source>
        <dbReference type="SAM" id="SignalP"/>
    </source>
</evidence>
<proteinExistence type="inferred from homology"/>
<dbReference type="PANTHER" id="PTHR30061:SF50">
    <property type="entry name" value="MALTOSE_MALTODEXTRIN-BINDING PERIPLASMIC PROTEIN"/>
    <property type="match status" value="1"/>
</dbReference>
<evidence type="ECO:0000256" key="3">
    <source>
        <dbReference type="ARBA" id="ARBA00022729"/>
    </source>
</evidence>
<dbReference type="EMBL" id="JAKNCJ010000001">
    <property type="protein sequence ID" value="MCL6421888.1"/>
    <property type="molecule type" value="Genomic_DNA"/>
</dbReference>
<evidence type="ECO:0000313" key="6">
    <source>
        <dbReference type="EMBL" id="MCL6421888.1"/>
    </source>
</evidence>
<feature type="chain" id="PRO_5047174996" evidence="5">
    <location>
        <begin position="23"/>
        <end position="425"/>
    </location>
</feature>
<evidence type="ECO:0000256" key="1">
    <source>
        <dbReference type="ARBA" id="ARBA00008520"/>
    </source>
</evidence>
<sequence length="425" mass="43233">MLIRRKSFLALGAAGASAALLAACGDSDSTSTTAGSGASDGGASGAPAVDPNAGLVIWCDDEKAPAIKGPAEKWGEANGLTVAVQTVPGEDLQANFITANQAGNGPDLIIAAHDWIGNLVQNSAISPVQLPADASEKLAPIALSAMTYDGQTYGAPYAVETLVLFVNKALTDVAEPATIEELIAAGGAKGAEHVLSLPVGEQGDAYHMEGIYTSAGGYLFGKNAEGGLNPQDVGVGKEGSIAAGEKMKELGAQGILSTSISTDNSISLFTDGKAAYLISGPWALADIKKAGIDFAMSAIPGFEGMNPAVPFAGVNGFYVASQSKNAVNAQTFVNEIATSDTIVEEMFPEDQRPPVSLALQQKLAPEYPELVRVAELANAAEPMPSIPAMAAIWGPLGKAQASIVGGADPKSTMESAGTEISSQIK</sequence>
<keyword evidence="7" id="KW-1185">Reference proteome</keyword>
<feature type="compositionally biased region" description="Polar residues" evidence="4">
    <location>
        <begin position="412"/>
        <end position="425"/>
    </location>
</feature>
<dbReference type="InterPro" id="IPR006059">
    <property type="entry name" value="SBP"/>
</dbReference>
<feature type="signal peptide" evidence="5">
    <location>
        <begin position="1"/>
        <end position="22"/>
    </location>
</feature>
<gene>
    <name evidence="6" type="ORF">Bequi_00560</name>
</gene>
<evidence type="ECO:0000256" key="4">
    <source>
        <dbReference type="SAM" id="MobiDB-lite"/>
    </source>
</evidence>
<name>A0ABT0QW46_9MICO</name>
<dbReference type="PROSITE" id="PS51257">
    <property type="entry name" value="PROKAR_LIPOPROTEIN"/>
    <property type="match status" value="1"/>
</dbReference>
<dbReference type="RefSeq" id="WP_249736047.1">
    <property type="nucleotide sequence ID" value="NZ_JAKNCJ010000001.1"/>
</dbReference>
<keyword evidence="3 5" id="KW-0732">Signal</keyword>
<feature type="region of interest" description="Disordered" evidence="4">
    <location>
        <begin position="405"/>
        <end position="425"/>
    </location>
</feature>
<keyword evidence="2" id="KW-0813">Transport</keyword>
<dbReference type="SUPFAM" id="SSF53850">
    <property type="entry name" value="Periplasmic binding protein-like II"/>
    <property type="match status" value="1"/>
</dbReference>
<dbReference type="Pfam" id="PF13416">
    <property type="entry name" value="SBP_bac_8"/>
    <property type="match status" value="1"/>
</dbReference>
<accession>A0ABT0QW46</accession>
<protein>
    <submittedName>
        <fullName evidence="6">Extracellular solute-binding protein</fullName>
    </submittedName>
</protein>
<evidence type="ECO:0000313" key="7">
    <source>
        <dbReference type="Proteomes" id="UP001203761"/>
    </source>
</evidence>
<organism evidence="6 7">
    <name type="scientific">Brachybacterium equifaecis</name>
    <dbReference type="NCBI Taxonomy" id="2910770"/>
    <lineage>
        <taxon>Bacteria</taxon>
        <taxon>Bacillati</taxon>
        <taxon>Actinomycetota</taxon>
        <taxon>Actinomycetes</taxon>
        <taxon>Micrococcales</taxon>
        <taxon>Dermabacteraceae</taxon>
        <taxon>Brachybacterium</taxon>
    </lineage>
</organism>
<dbReference type="Proteomes" id="UP001203761">
    <property type="component" value="Unassembled WGS sequence"/>
</dbReference>
<comment type="similarity">
    <text evidence="1">Belongs to the bacterial solute-binding protein 1 family.</text>
</comment>
<comment type="caution">
    <text evidence="6">The sequence shown here is derived from an EMBL/GenBank/DDBJ whole genome shotgun (WGS) entry which is preliminary data.</text>
</comment>
<reference evidence="6" key="1">
    <citation type="submission" date="2022-02" db="EMBL/GenBank/DDBJ databases">
        <authorList>
            <person name="Lee M."/>
            <person name="Kim S.-J."/>
            <person name="Jung M.-Y."/>
        </authorList>
    </citation>
    <scope>NUCLEOTIDE SEQUENCE</scope>
    <source>
        <strain evidence="6">JHP9</strain>
    </source>
</reference>
<dbReference type="Gene3D" id="3.40.190.10">
    <property type="entry name" value="Periplasmic binding protein-like II"/>
    <property type="match status" value="2"/>
</dbReference>